<dbReference type="InterPro" id="IPR037118">
    <property type="entry name" value="Val-tRNA_synth_C_sf"/>
</dbReference>
<dbReference type="FunFam" id="1.10.730.10:FF:000014">
    <property type="entry name" value="Valine--tRNA ligase"/>
    <property type="match status" value="1"/>
</dbReference>
<keyword evidence="6 12" id="KW-0067">ATP-binding</keyword>
<dbReference type="Proteomes" id="UP000321943">
    <property type="component" value="Chromosome"/>
</dbReference>
<comment type="domain">
    <text evidence="12">ValRS has two distinct active sites: one for aminoacylation and one for editing. The misactivated threonine is translocated from the active site to the editing site.</text>
</comment>
<dbReference type="NCBIfam" id="NF004349">
    <property type="entry name" value="PRK05729.1"/>
    <property type="match status" value="1"/>
</dbReference>
<sequence>MSNELGKAYSPTEIEDKWYKIWEEKGYFNAQHNSEKPGYSIAIPPPNVTGILHMGHMLNNAIQDAIIRYKRMSGFETLWIPGMDHAGIATQNKVERMLKEEGTSKEEIGYDEFLRRTWEWKEKHGGLITKQLRKLGVSLDWDRERFTMDEGLSKAVKEVFIKLYNDGLIYRGEYIVNWCPHDKTALADDEVNHIDKKGKIWEIKYRIKDTDDYVIIATTRPETMLGDTGVAVNPNDERYKHLIGKKVILPLMNREIPVVADEYVDMEFGTGVVKMTPSHDPNDFEVAKRTGLEFINIFTEDAHVNSNGGKYEGLERFAARKAILADLEAEGLLVGTKEHNHAVGHCYRCDSIIEPRVSTQWFVKMEPLAKRALEVVKNGQIQITPKRWEKVYYNWLENIRDWTISRQIWWGHRIPAYYAEDGTVFVARNMEEAKAQAKEKFGKEVSLREETDVLDTWFSSALWPFSTLGWPDKTPDLEKFFPTNALVTGADILFFWVARMVMMSLYINDEIPFSYVYLHGIIRDELGRKMSKSLGNSPDPLDLIAKYGADAIRFSFLYNTSQGQDIHFSEKLLEMGSTFANKVWNASRFVLSNLEDFDANAVIDEKEFKLEDRWILSKLQTTSRQINEYMNKYELDSAAKVAYEFFRGNFCDWYVEIAKTRVYGQEGSDKTVAQYVLKTVLDKGLRMLHPFMPFITEEIWQKLGLDEETIMLSEFPTENKKYVDLAAEKEFDYLKEIVNAIRNIRGEANVSPAKKIEVIFKIVNDGEKEILEHNAKILDKLANVEKYEFNTEIPALVGFKLVETTEIYVPLADLIDKEKEIAKLEKDIQKTQKELDRVLGKLSNEKFLSKAPKEVINKENGIKEELENKIAKFRESIKLYQG</sequence>
<dbReference type="HAMAP" id="MF_02004">
    <property type="entry name" value="Val_tRNA_synth_type1"/>
    <property type="match status" value="1"/>
</dbReference>
<evidence type="ECO:0000256" key="12">
    <source>
        <dbReference type="HAMAP-Rule" id="MF_02004"/>
    </source>
</evidence>
<proteinExistence type="inferred from homology"/>
<dbReference type="Gene3D" id="3.40.50.620">
    <property type="entry name" value="HUPs"/>
    <property type="match status" value="2"/>
</dbReference>
<dbReference type="Pfam" id="PF08264">
    <property type="entry name" value="Anticodon_1"/>
    <property type="match status" value="1"/>
</dbReference>
<dbReference type="GO" id="GO:0006438">
    <property type="term" value="P:valyl-tRNA aminoacylation"/>
    <property type="evidence" value="ECO:0007669"/>
    <property type="project" value="UniProtKB-UniRule"/>
</dbReference>
<dbReference type="PROSITE" id="PS00178">
    <property type="entry name" value="AA_TRNA_LIGASE_I"/>
    <property type="match status" value="1"/>
</dbReference>
<feature type="domain" description="Methionyl/Valyl/Leucyl/Isoleucyl-tRNA synthetase anticodon-binding" evidence="14">
    <location>
        <begin position="612"/>
        <end position="759"/>
    </location>
</feature>
<comment type="similarity">
    <text evidence="11 12">Belongs to the class-I aminoacyl-tRNA synthetase family. ValS type 1 subfamily.</text>
</comment>
<feature type="domain" description="Aminoacyl-tRNA synthetase class Ia" evidence="13">
    <location>
        <begin position="17"/>
        <end position="569"/>
    </location>
</feature>
<dbReference type="InterPro" id="IPR033705">
    <property type="entry name" value="Anticodon_Ia_Val"/>
</dbReference>
<dbReference type="InterPro" id="IPR002300">
    <property type="entry name" value="aa-tRNA-synth_Ia"/>
</dbReference>
<dbReference type="Gene3D" id="1.10.730.10">
    <property type="entry name" value="Isoleucyl-tRNA Synthetase, Domain 1"/>
    <property type="match status" value="1"/>
</dbReference>
<dbReference type="EC" id="6.1.1.9" evidence="12"/>
<dbReference type="PRINTS" id="PR00986">
    <property type="entry name" value="TRNASYNTHVAL"/>
</dbReference>
<dbReference type="Pfam" id="PF10458">
    <property type="entry name" value="Val_tRNA-synt_C"/>
    <property type="match status" value="1"/>
</dbReference>
<dbReference type="CDD" id="cd07962">
    <property type="entry name" value="Anticodon_Ia_Val"/>
    <property type="match status" value="1"/>
</dbReference>
<evidence type="ECO:0000259" key="15">
    <source>
        <dbReference type="Pfam" id="PF10458"/>
    </source>
</evidence>
<organism evidence="16 17">
    <name type="scientific">Leptotrichia wadei</name>
    <dbReference type="NCBI Taxonomy" id="157687"/>
    <lineage>
        <taxon>Bacteria</taxon>
        <taxon>Fusobacteriati</taxon>
        <taxon>Fusobacteriota</taxon>
        <taxon>Fusobacteriia</taxon>
        <taxon>Fusobacteriales</taxon>
        <taxon>Leptotrichiaceae</taxon>
        <taxon>Leptotrichia</taxon>
    </lineage>
</organism>
<dbReference type="GO" id="GO:0004832">
    <property type="term" value="F:valine-tRNA ligase activity"/>
    <property type="evidence" value="ECO:0007669"/>
    <property type="project" value="UniProtKB-UniRule"/>
</dbReference>
<feature type="short sequence motif" description="'HIGH' region" evidence="12">
    <location>
        <begin position="46"/>
        <end position="56"/>
    </location>
</feature>
<feature type="coiled-coil region" evidence="12">
    <location>
        <begin position="814"/>
        <end position="876"/>
    </location>
</feature>
<dbReference type="InterPro" id="IPR013155">
    <property type="entry name" value="M/V/L/I-tRNA-synth_anticd-bd"/>
</dbReference>
<dbReference type="FunFam" id="3.90.740.10:FF:000005">
    <property type="entry name" value="Valine--tRNA ligase, mitochondrial"/>
    <property type="match status" value="1"/>
</dbReference>
<dbReference type="RefSeq" id="WP_018499259.1">
    <property type="nucleotide sequence ID" value="NZ_AP019829.2"/>
</dbReference>
<dbReference type="InterPro" id="IPR002303">
    <property type="entry name" value="Valyl-tRNA_ligase"/>
</dbReference>
<dbReference type="Gene3D" id="1.10.287.380">
    <property type="entry name" value="Valyl-tRNA synthetase, C-terminal domain"/>
    <property type="match status" value="1"/>
</dbReference>
<comment type="subcellular location">
    <subcellularLocation>
        <location evidence="1 12">Cytoplasm</location>
    </subcellularLocation>
</comment>
<evidence type="ECO:0000256" key="4">
    <source>
        <dbReference type="ARBA" id="ARBA00022598"/>
    </source>
</evidence>
<feature type="domain" description="Valyl-tRNA synthetase tRNA-binding arm" evidence="15">
    <location>
        <begin position="818"/>
        <end position="877"/>
    </location>
</feature>
<evidence type="ECO:0000256" key="6">
    <source>
        <dbReference type="ARBA" id="ARBA00022840"/>
    </source>
</evidence>
<dbReference type="SUPFAM" id="SSF47323">
    <property type="entry name" value="Anticodon-binding domain of a subclass of class I aminoacyl-tRNA synthetases"/>
    <property type="match status" value="1"/>
</dbReference>
<evidence type="ECO:0000256" key="9">
    <source>
        <dbReference type="ARBA" id="ARBA00023146"/>
    </source>
</evidence>
<dbReference type="Pfam" id="PF00133">
    <property type="entry name" value="tRNA-synt_1"/>
    <property type="match status" value="1"/>
</dbReference>
<evidence type="ECO:0000256" key="1">
    <source>
        <dbReference type="ARBA" id="ARBA00004496"/>
    </source>
</evidence>
<keyword evidence="5 12" id="KW-0547">Nucleotide-binding</keyword>
<dbReference type="FunFam" id="3.40.50.620:FF:000032">
    <property type="entry name" value="Valine--tRNA ligase"/>
    <property type="match status" value="1"/>
</dbReference>
<keyword evidence="7 12" id="KW-0648">Protein biosynthesis</keyword>
<dbReference type="Gene3D" id="3.90.740.10">
    <property type="entry name" value="Valyl/Leucyl/Isoleucyl-tRNA synthetase, editing domain"/>
    <property type="match status" value="1"/>
</dbReference>
<evidence type="ECO:0000259" key="13">
    <source>
        <dbReference type="Pfam" id="PF00133"/>
    </source>
</evidence>
<dbReference type="InterPro" id="IPR009080">
    <property type="entry name" value="tRNAsynth_Ia_anticodon-bd"/>
</dbReference>
<evidence type="ECO:0000256" key="8">
    <source>
        <dbReference type="ARBA" id="ARBA00023054"/>
    </source>
</evidence>
<dbReference type="GeneID" id="84804893"/>
<evidence type="ECO:0000313" key="16">
    <source>
        <dbReference type="EMBL" id="BBM43333.1"/>
    </source>
</evidence>
<reference evidence="16 17" key="1">
    <citation type="submission" date="2019-07" db="EMBL/GenBank/DDBJ databases">
        <title>Complete Genome Sequence of Leptotrichia wadei Strain JCM16777.</title>
        <authorList>
            <person name="Watanabe S."/>
            <person name="Cui L."/>
        </authorList>
    </citation>
    <scope>NUCLEOTIDE SEQUENCE [LARGE SCALE GENOMIC DNA]</scope>
    <source>
        <strain evidence="16 17">JCM16777</strain>
    </source>
</reference>
<dbReference type="InterPro" id="IPR019499">
    <property type="entry name" value="Val-tRNA_synth_tRNA-bd"/>
</dbReference>
<comment type="function">
    <text evidence="12">Catalyzes the attachment of valine to tRNA(Val). As ValRS can inadvertently accommodate and process structurally similar amino acids such as threonine, to avoid such errors, it has a 'posttransfer' editing activity that hydrolyzes mischarged Thr-tRNA(Val) in a tRNA-dependent manner.</text>
</comment>
<comment type="catalytic activity">
    <reaction evidence="10 12">
        <text>tRNA(Val) + L-valine + ATP = L-valyl-tRNA(Val) + AMP + diphosphate</text>
        <dbReference type="Rhea" id="RHEA:10704"/>
        <dbReference type="Rhea" id="RHEA-COMP:9672"/>
        <dbReference type="Rhea" id="RHEA-COMP:9708"/>
        <dbReference type="ChEBI" id="CHEBI:30616"/>
        <dbReference type="ChEBI" id="CHEBI:33019"/>
        <dbReference type="ChEBI" id="CHEBI:57762"/>
        <dbReference type="ChEBI" id="CHEBI:78442"/>
        <dbReference type="ChEBI" id="CHEBI:78537"/>
        <dbReference type="ChEBI" id="CHEBI:456215"/>
        <dbReference type="EC" id="6.1.1.9"/>
    </reaction>
</comment>
<dbReference type="PANTHER" id="PTHR11946">
    <property type="entry name" value="VALYL-TRNA SYNTHETASES"/>
    <property type="match status" value="1"/>
</dbReference>
<dbReference type="GO" id="GO:0002161">
    <property type="term" value="F:aminoacyl-tRNA deacylase activity"/>
    <property type="evidence" value="ECO:0007669"/>
    <property type="project" value="InterPro"/>
</dbReference>
<dbReference type="GO" id="GO:0005524">
    <property type="term" value="F:ATP binding"/>
    <property type="evidence" value="ECO:0007669"/>
    <property type="project" value="UniProtKB-UniRule"/>
</dbReference>
<evidence type="ECO:0000256" key="2">
    <source>
        <dbReference type="ARBA" id="ARBA00011245"/>
    </source>
</evidence>
<evidence type="ECO:0000313" key="17">
    <source>
        <dbReference type="Proteomes" id="UP000321943"/>
    </source>
</evidence>
<evidence type="ECO:0000256" key="5">
    <source>
        <dbReference type="ARBA" id="ARBA00022741"/>
    </source>
</evidence>
<evidence type="ECO:0000256" key="7">
    <source>
        <dbReference type="ARBA" id="ARBA00022917"/>
    </source>
</evidence>
<dbReference type="CDD" id="cd00817">
    <property type="entry name" value="ValRS_core"/>
    <property type="match status" value="1"/>
</dbReference>
<accession>A0A7U6QZH5</accession>
<name>A0A7U6QZH5_9FUSO</name>
<dbReference type="InterPro" id="IPR014729">
    <property type="entry name" value="Rossmann-like_a/b/a_fold"/>
</dbReference>
<keyword evidence="4 12" id="KW-0436">Ligase</keyword>
<dbReference type="InterPro" id="IPR009008">
    <property type="entry name" value="Val/Leu/Ile-tRNA-synth_edit"/>
</dbReference>
<keyword evidence="3 12" id="KW-0963">Cytoplasm</keyword>
<evidence type="ECO:0000256" key="11">
    <source>
        <dbReference type="ARBA" id="ARBA00060830"/>
    </source>
</evidence>
<comment type="subunit">
    <text evidence="2 12">Monomer.</text>
</comment>
<evidence type="ECO:0000256" key="10">
    <source>
        <dbReference type="ARBA" id="ARBA00047552"/>
    </source>
</evidence>
<dbReference type="FunFam" id="1.10.287.380:FF:000001">
    <property type="entry name" value="Valine--tRNA ligase"/>
    <property type="match status" value="1"/>
</dbReference>
<dbReference type="PANTHER" id="PTHR11946:SF93">
    <property type="entry name" value="VALINE--TRNA LIGASE, CHLOROPLASTIC_MITOCHONDRIAL 2"/>
    <property type="match status" value="1"/>
</dbReference>
<dbReference type="KEGG" id="lwd:JCM16777_1586"/>
<evidence type="ECO:0000259" key="14">
    <source>
        <dbReference type="Pfam" id="PF08264"/>
    </source>
</evidence>
<protein>
    <recommendedName>
        <fullName evidence="12">Valine--tRNA ligase</fullName>
        <ecNumber evidence="12">6.1.1.9</ecNumber>
    </recommendedName>
    <alternativeName>
        <fullName evidence="12">Valyl-tRNA synthetase</fullName>
        <shortName evidence="12">ValRS</shortName>
    </alternativeName>
</protein>
<keyword evidence="8 12" id="KW-0175">Coiled coil</keyword>
<gene>
    <name evidence="12 16" type="primary">valS</name>
    <name evidence="16" type="ORF">JCM16777_1586</name>
</gene>
<dbReference type="SUPFAM" id="SSF50677">
    <property type="entry name" value="ValRS/IleRS/LeuRS editing domain"/>
    <property type="match status" value="1"/>
</dbReference>
<feature type="short sequence motif" description="'KMSKS' region" evidence="12">
    <location>
        <begin position="529"/>
        <end position="533"/>
    </location>
</feature>
<dbReference type="InterPro" id="IPR010978">
    <property type="entry name" value="tRNA-bd_arm"/>
</dbReference>
<dbReference type="AlphaFoldDB" id="A0A7U6QZH5"/>
<dbReference type="SUPFAM" id="SSF52374">
    <property type="entry name" value="Nucleotidylyl transferase"/>
    <property type="match status" value="1"/>
</dbReference>
<feature type="binding site" evidence="12">
    <location>
        <position position="532"/>
    </location>
    <ligand>
        <name>ATP</name>
        <dbReference type="ChEBI" id="CHEBI:30616"/>
    </ligand>
</feature>
<dbReference type="InterPro" id="IPR001412">
    <property type="entry name" value="aa-tRNA-synth_I_CS"/>
</dbReference>
<dbReference type="NCBIfam" id="TIGR00422">
    <property type="entry name" value="valS"/>
    <property type="match status" value="1"/>
</dbReference>
<comment type="domain">
    <text evidence="12">The C-terminal coiled-coil domain is crucial for aminoacylation activity.</text>
</comment>
<dbReference type="EMBL" id="AP019829">
    <property type="protein sequence ID" value="BBM43333.1"/>
    <property type="molecule type" value="Genomic_DNA"/>
</dbReference>
<dbReference type="FunFam" id="3.40.50.620:FF:000078">
    <property type="entry name" value="Valine--tRNA ligase, mitochondrial"/>
    <property type="match status" value="1"/>
</dbReference>
<dbReference type="GO" id="GO:0005829">
    <property type="term" value="C:cytosol"/>
    <property type="evidence" value="ECO:0007669"/>
    <property type="project" value="TreeGrafter"/>
</dbReference>
<dbReference type="SUPFAM" id="SSF46589">
    <property type="entry name" value="tRNA-binding arm"/>
    <property type="match status" value="1"/>
</dbReference>
<evidence type="ECO:0000256" key="3">
    <source>
        <dbReference type="ARBA" id="ARBA00022490"/>
    </source>
</evidence>
<keyword evidence="9 12" id="KW-0030">Aminoacyl-tRNA synthetase</keyword>